<dbReference type="Proteomes" id="UP000494109">
    <property type="component" value="Unassembled WGS sequence"/>
</dbReference>
<protein>
    <recommendedName>
        <fullName evidence="3">GIY-YIG nuclease family protein</fullName>
    </recommendedName>
</protein>
<evidence type="ECO:0000313" key="2">
    <source>
        <dbReference type="Proteomes" id="UP000494109"/>
    </source>
</evidence>
<name>A0A6P3C4G1_9BURK</name>
<evidence type="ECO:0008006" key="3">
    <source>
        <dbReference type="Google" id="ProtNLM"/>
    </source>
</evidence>
<proteinExistence type="predicted"/>
<sequence>MPDRRLTQSGLPLLSKDEQKERRARLASQGVLTGFTTEIAPLENFIIGSASCLYEFFHANGYMIRRTEWDQRAIVPALLQYHGWVYALYGEGEQAVYVGETGRSFRARFEEHEKEESKQWWWKSWTGVKVLPCPNQSRRKLFESLIGLAGGYYANKMQPAGPDNLFDNVVLSLLLLENDDREPPAFPNDMVRDTVGMLSDLLGDLE</sequence>
<dbReference type="RefSeq" id="WP_174948154.1">
    <property type="nucleotide sequence ID" value="NZ_CABVQS010000042.1"/>
</dbReference>
<dbReference type="CDD" id="cd00719">
    <property type="entry name" value="GIY-YIG_SF"/>
    <property type="match status" value="1"/>
</dbReference>
<organism evidence="1 2">
    <name type="scientific">Burkholderia contaminans</name>
    <dbReference type="NCBI Taxonomy" id="488447"/>
    <lineage>
        <taxon>Bacteria</taxon>
        <taxon>Pseudomonadati</taxon>
        <taxon>Pseudomonadota</taxon>
        <taxon>Betaproteobacteria</taxon>
        <taxon>Burkholderiales</taxon>
        <taxon>Burkholderiaceae</taxon>
        <taxon>Burkholderia</taxon>
        <taxon>Burkholderia cepacia complex</taxon>
    </lineage>
</organism>
<gene>
    <name evidence="1" type="ORF">BCO71033_06742</name>
</gene>
<reference evidence="1 2" key="1">
    <citation type="submission" date="2019-09" db="EMBL/GenBank/DDBJ databases">
        <authorList>
            <person name="Depoorter E."/>
        </authorList>
    </citation>
    <scope>NUCLEOTIDE SEQUENCE [LARGE SCALE GENOMIC DNA]</scope>
    <source>
        <strain evidence="1">R-71033</strain>
    </source>
</reference>
<dbReference type="EMBL" id="CABVQS010000042">
    <property type="protein sequence ID" value="VWD62329.1"/>
    <property type="molecule type" value="Genomic_DNA"/>
</dbReference>
<accession>A0A6P3C4G1</accession>
<dbReference type="AlphaFoldDB" id="A0A6P3C4G1"/>
<evidence type="ECO:0000313" key="1">
    <source>
        <dbReference type="EMBL" id="VWD62329.1"/>
    </source>
</evidence>